<dbReference type="GO" id="GO:0006355">
    <property type="term" value="P:regulation of DNA-templated transcription"/>
    <property type="evidence" value="ECO:0007669"/>
    <property type="project" value="InterPro"/>
</dbReference>
<dbReference type="SUPFAM" id="SSF53822">
    <property type="entry name" value="Periplasmic binding protein-like I"/>
    <property type="match status" value="1"/>
</dbReference>
<dbReference type="InterPro" id="IPR005471">
    <property type="entry name" value="Tscrpt_reg_IclR_N"/>
</dbReference>
<dbReference type="RefSeq" id="WP_013569268.1">
    <property type="nucleotide sequence ID" value="NC_014963.1"/>
</dbReference>
<dbReference type="InterPro" id="IPR028082">
    <property type="entry name" value="Peripla_BP_I"/>
</dbReference>
<dbReference type="STRING" id="401053.AciPR4_2762"/>
<name>E8V2R0_TERSS</name>
<dbReference type="SMART" id="SM00346">
    <property type="entry name" value="HTH_ICLR"/>
    <property type="match status" value="1"/>
</dbReference>
<dbReference type="Pfam" id="PF09339">
    <property type="entry name" value="HTH_IclR"/>
    <property type="match status" value="1"/>
</dbReference>
<dbReference type="Proteomes" id="UP000006844">
    <property type="component" value="Chromosome"/>
</dbReference>
<evidence type="ECO:0000256" key="3">
    <source>
        <dbReference type="ARBA" id="ARBA00022729"/>
    </source>
</evidence>
<comment type="subcellular location">
    <subcellularLocation>
        <location evidence="1">Cell envelope</location>
    </subcellularLocation>
</comment>
<reference evidence="5 6" key="1">
    <citation type="journal article" date="2012" name="Stand. Genomic Sci.">
        <title>Complete genome sequence of Terriglobus saanensis type strain SP1PR4(T), an Acidobacteria from tundra soil.</title>
        <authorList>
            <person name="Rawat S.R."/>
            <person name="Mannisto M.K."/>
            <person name="Starovoytov V."/>
            <person name="Goodwin L."/>
            <person name="Nolan M."/>
            <person name="Hauser L."/>
            <person name="Land M."/>
            <person name="Davenport K.W."/>
            <person name="Woyke T."/>
            <person name="Haggblom M.M."/>
        </authorList>
    </citation>
    <scope>NUCLEOTIDE SEQUENCE</scope>
    <source>
        <strain evidence="6">ATCC BAA-1853 / DSM 23119 / SP1PR4</strain>
    </source>
</reference>
<dbReference type="GO" id="GO:0003677">
    <property type="term" value="F:DNA binding"/>
    <property type="evidence" value="ECO:0007669"/>
    <property type="project" value="InterPro"/>
</dbReference>
<keyword evidence="3" id="KW-0732">Signal</keyword>
<gene>
    <name evidence="5" type="ordered locus">AciPR4_2762</name>
</gene>
<dbReference type="Gene3D" id="1.10.10.10">
    <property type="entry name" value="Winged helix-like DNA-binding domain superfamily/Winged helix DNA-binding domain"/>
    <property type="match status" value="1"/>
</dbReference>
<accession>E8V2R0</accession>
<evidence type="ECO:0000256" key="1">
    <source>
        <dbReference type="ARBA" id="ARBA00004196"/>
    </source>
</evidence>
<dbReference type="EMBL" id="CP002467">
    <property type="protein sequence ID" value="ADV83535.1"/>
    <property type="molecule type" value="Genomic_DNA"/>
</dbReference>
<evidence type="ECO:0000313" key="5">
    <source>
        <dbReference type="EMBL" id="ADV83535.1"/>
    </source>
</evidence>
<dbReference type="SUPFAM" id="SSF46785">
    <property type="entry name" value="Winged helix' DNA-binding domain"/>
    <property type="match status" value="1"/>
</dbReference>
<dbReference type="PANTHER" id="PTHR46847">
    <property type="entry name" value="D-ALLOSE-BINDING PERIPLASMIC PROTEIN-RELATED"/>
    <property type="match status" value="1"/>
</dbReference>
<dbReference type="GO" id="GO:0030246">
    <property type="term" value="F:carbohydrate binding"/>
    <property type="evidence" value="ECO:0007669"/>
    <property type="project" value="UniProtKB-ARBA"/>
</dbReference>
<dbReference type="Pfam" id="PF13407">
    <property type="entry name" value="Peripla_BP_4"/>
    <property type="match status" value="1"/>
</dbReference>
<dbReference type="eggNOG" id="COG1879">
    <property type="taxonomic scope" value="Bacteria"/>
</dbReference>
<sequence>MSSQKKESPSIQPAHVHAVRDNTVQSVVRACEILKYVQASTEEVSLDEVCKHTKLTRPTAYRLLCTLVSCGVLERVSKNNYRPSGKQGLKRKLRFGYASQSEEFSFSRLVSDSIRSSAYRAGIDLLVLNNQYNPKAAVRNADVFVREHVDLVIEFQTVHQSASLVASKILEAGIPMIAIDIPHPGATYYGADNYKAGIIGGRALGHACVQQWGGAVDEVILLELPIAGPLPRTRMIATLAGIREILPKLPDEKAIFLDGKGRFEDSLLAVRKHLYKSTSKKILLAALNDPSCLGGLQAFEEFGRSEHCLAVGQNASIEARREMRRPNSRLIGSVGYFPERYGEAVIALAVDRVQGREIPSAAFVKHRLITAANVDVAYPNDSQISSADTDSLLFSKH</sequence>
<dbReference type="AlphaFoldDB" id="E8V2R0"/>
<feature type="domain" description="HTH iclR-type" evidence="4">
    <location>
        <begin position="24"/>
        <end position="86"/>
    </location>
</feature>
<evidence type="ECO:0000259" key="4">
    <source>
        <dbReference type="PROSITE" id="PS51077"/>
    </source>
</evidence>
<dbReference type="InterPro" id="IPR036388">
    <property type="entry name" value="WH-like_DNA-bd_sf"/>
</dbReference>
<dbReference type="GO" id="GO:0030313">
    <property type="term" value="C:cell envelope"/>
    <property type="evidence" value="ECO:0007669"/>
    <property type="project" value="UniProtKB-SubCell"/>
</dbReference>
<evidence type="ECO:0000313" key="6">
    <source>
        <dbReference type="Proteomes" id="UP000006844"/>
    </source>
</evidence>
<keyword evidence="6" id="KW-1185">Reference proteome</keyword>
<protein>
    <submittedName>
        <fullName evidence="5">Regulatory protein IclR</fullName>
    </submittedName>
</protein>
<dbReference type="InterPro" id="IPR036390">
    <property type="entry name" value="WH_DNA-bd_sf"/>
</dbReference>
<proteinExistence type="inferred from homology"/>
<dbReference type="InterPro" id="IPR025997">
    <property type="entry name" value="SBP_2_dom"/>
</dbReference>
<dbReference type="PROSITE" id="PS51077">
    <property type="entry name" value="HTH_ICLR"/>
    <property type="match status" value="1"/>
</dbReference>
<dbReference type="KEGG" id="tsa:AciPR4_2762"/>
<organism evidence="5 6">
    <name type="scientific">Terriglobus saanensis (strain ATCC BAA-1853 / DSM 23119 / SP1PR4)</name>
    <dbReference type="NCBI Taxonomy" id="401053"/>
    <lineage>
        <taxon>Bacteria</taxon>
        <taxon>Pseudomonadati</taxon>
        <taxon>Acidobacteriota</taxon>
        <taxon>Terriglobia</taxon>
        <taxon>Terriglobales</taxon>
        <taxon>Acidobacteriaceae</taxon>
        <taxon>Terriglobus</taxon>
    </lineage>
</organism>
<dbReference type="Gene3D" id="3.40.50.2300">
    <property type="match status" value="2"/>
</dbReference>
<evidence type="ECO:0000256" key="2">
    <source>
        <dbReference type="ARBA" id="ARBA00007639"/>
    </source>
</evidence>
<dbReference type="PANTHER" id="PTHR46847:SF1">
    <property type="entry name" value="D-ALLOSE-BINDING PERIPLASMIC PROTEIN-RELATED"/>
    <property type="match status" value="1"/>
</dbReference>
<dbReference type="HOGENOM" id="CLU_061792_0_0_0"/>
<comment type="similarity">
    <text evidence="2">Belongs to the bacterial solute-binding protein 2 family.</text>
</comment>
<dbReference type="OrthoDB" id="9800520at2"/>